<proteinExistence type="predicted"/>
<feature type="compositionally biased region" description="Polar residues" evidence="1">
    <location>
        <begin position="123"/>
        <end position="135"/>
    </location>
</feature>
<evidence type="ECO:0000313" key="3">
    <source>
        <dbReference type="Proteomes" id="UP000799440"/>
    </source>
</evidence>
<evidence type="ECO:0000256" key="1">
    <source>
        <dbReference type="SAM" id="MobiDB-lite"/>
    </source>
</evidence>
<protein>
    <submittedName>
        <fullName evidence="2">Uncharacterized protein</fullName>
    </submittedName>
</protein>
<reference evidence="2" key="1">
    <citation type="journal article" date="2020" name="Stud. Mycol.">
        <title>101 Dothideomycetes genomes: a test case for predicting lifestyles and emergence of pathogens.</title>
        <authorList>
            <person name="Haridas S."/>
            <person name="Albert R."/>
            <person name="Binder M."/>
            <person name="Bloem J."/>
            <person name="Labutti K."/>
            <person name="Salamov A."/>
            <person name="Andreopoulos B."/>
            <person name="Baker S."/>
            <person name="Barry K."/>
            <person name="Bills G."/>
            <person name="Bluhm B."/>
            <person name="Cannon C."/>
            <person name="Castanera R."/>
            <person name="Culley D."/>
            <person name="Daum C."/>
            <person name="Ezra D."/>
            <person name="Gonzalez J."/>
            <person name="Henrissat B."/>
            <person name="Kuo A."/>
            <person name="Liang C."/>
            <person name="Lipzen A."/>
            <person name="Lutzoni F."/>
            <person name="Magnuson J."/>
            <person name="Mondo S."/>
            <person name="Nolan M."/>
            <person name="Ohm R."/>
            <person name="Pangilinan J."/>
            <person name="Park H.-J."/>
            <person name="Ramirez L."/>
            <person name="Alfaro M."/>
            <person name="Sun H."/>
            <person name="Tritt A."/>
            <person name="Yoshinaga Y."/>
            <person name="Zwiers L.-H."/>
            <person name="Turgeon B."/>
            <person name="Goodwin S."/>
            <person name="Spatafora J."/>
            <person name="Crous P."/>
            <person name="Grigoriev I."/>
        </authorList>
    </citation>
    <scope>NUCLEOTIDE SEQUENCE</scope>
    <source>
        <strain evidence="2">CBS 119925</strain>
    </source>
</reference>
<dbReference type="Proteomes" id="UP000799440">
    <property type="component" value="Unassembled WGS sequence"/>
</dbReference>
<feature type="compositionally biased region" description="Basic and acidic residues" evidence="1">
    <location>
        <begin position="155"/>
        <end position="165"/>
    </location>
</feature>
<keyword evidence="3" id="KW-1185">Reference proteome</keyword>
<evidence type="ECO:0000313" key="2">
    <source>
        <dbReference type="EMBL" id="KAF2744259.1"/>
    </source>
</evidence>
<organism evidence="2 3">
    <name type="scientific">Sporormia fimetaria CBS 119925</name>
    <dbReference type="NCBI Taxonomy" id="1340428"/>
    <lineage>
        <taxon>Eukaryota</taxon>
        <taxon>Fungi</taxon>
        <taxon>Dikarya</taxon>
        <taxon>Ascomycota</taxon>
        <taxon>Pezizomycotina</taxon>
        <taxon>Dothideomycetes</taxon>
        <taxon>Pleosporomycetidae</taxon>
        <taxon>Pleosporales</taxon>
        <taxon>Sporormiaceae</taxon>
        <taxon>Sporormia</taxon>
    </lineage>
</organism>
<feature type="region of interest" description="Disordered" evidence="1">
    <location>
        <begin position="123"/>
        <end position="165"/>
    </location>
</feature>
<feature type="compositionally biased region" description="Polar residues" evidence="1">
    <location>
        <begin position="87"/>
        <end position="98"/>
    </location>
</feature>
<sequence>MSGEVGGGRAALEPWKTLKNAAPSRRCVWRSFVAADSQQYRVCGGRAQSSDRHSIPHTPASYRPAVIAKIDLSRVTAERALAVQSLPSHAKQNCGEHSNSGKRRPGHGHYHDLGMLAVAQTRLQDPTRRPSSTSPDCGIAGTQATGAACRGCPESPRRVRQSELH</sequence>
<accession>A0A6A6V330</accession>
<gene>
    <name evidence="2" type="ORF">M011DRAFT_461053</name>
</gene>
<feature type="region of interest" description="Disordered" evidence="1">
    <location>
        <begin position="87"/>
        <end position="108"/>
    </location>
</feature>
<dbReference type="AlphaFoldDB" id="A0A6A6V330"/>
<dbReference type="EMBL" id="MU006590">
    <property type="protein sequence ID" value="KAF2744259.1"/>
    <property type="molecule type" value="Genomic_DNA"/>
</dbReference>
<name>A0A6A6V330_9PLEO</name>